<evidence type="ECO:0000313" key="2">
    <source>
        <dbReference type="EMBL" id="KAK8049051.1"/>
    </source>
</evidence>
<feature type="region of interest" description="Disordered" evidence="1">
    <location>
        <begin position="1"/>
        <end position="85"/>
    </location>
</feature>
<organism evidence="2 3">
    <name type="scientific">Apiospora phragmitis</name>
    <dbReference type="NCBI Taxonomy" id="2905665"/>
    <lineage>
        <taxon>Eukaryota</taxon>
        <taxon>Fungi</taxon>
        <taxon>Dikarya</taxon>
        <taxon>Ascomycota</taxon>
        <taxon>Pezizomycotina</taxon>
        <taxon>Sordariomycetes</taxon>
        <taxon>Xylariomycetidae</taxon>
        <taxon>Amphisphaeriales</taxon>
        <taxon>Apiosporaceae</taxon>
        <taxon>Apiospora</taxon>
    </lineage>
</organism>
<feature type="compositionally biased region" description="Polar residues" evidence="1">
    <location>
        <begin position="36"/>
        <end position="48"/>
    </location>
</feature>
<evidence type="ECO:0000313" key="3">
    <source>
        <dbReference type="Proteomes" id="UP001480595"/>
    </source>
</evidence>
<dbReference type="EMBL" id="JAQQWL010000011">
    <property type="protein sequence ID" value="KAK8049051.1"/>
    <property type="molecule type" value="Genomic_DNA"/>
</dbReference>
<dbReference type="RefSeq" id="XP_066711300.1">
    <property type="nucleotide sequence ID" value="XM_066862190.1"/>
</dbReference>
<dbReference type="Proteomes" id="UP001480595">
    <property type="component" value="Unassembled WGS sequence"/>
</dbReference>
<proteinExistence type="predicted"/>
<evidence type="ECO:0000256" key="1">
    <source>
        <dbReference type="SAM" id="MobiDB-lite"/>
    </source>
</evidence>
<comment type="caution">
    <text evidence="2">The sequence shown here is derived from an EMBL/GenBank/DDBJ whole genome shotgun (WGS) entry which is preliminary data.</text>
</comment>
<keyword evidence="3" id="KW-1185">Reference proteome</keyword>
<feature type="compositionally biased region" description="Acidic residues" evidence="1">
    <location>
        <begin position="52"/>
        <end position="62"/>
    </location>
</feature>
<dbReference type="GeneID" id="92095253"/>
<sequence>MSEQKRADQRQQGHPSPRQSQRRKKRGEGEKDEPYSNESDQSSPTQSHEPTDSDPDTGDDEIPPLPTEESPQEAYGDDEDEGLVDPFSSEATEAFNFIKSWLLLPEELSALEVFYQVANLRDALTFIPLWVPTKHSMVRGDEPLLFRTQPVSYDINKHFVEHLRSLRWRELLQATDALVGAADRAWLESFLREMVAPALVAGAAREHHGPGKGEYQRGRRSALHQVEAAEPLRPHEEEAVRATNRTLWTRHAHEAATATVQAIYDNTGDRAMWIDSRAGEVQGELEEMGRSVLRLLYDLTSLESNVGSAVEAHGQEYAHMARRIQQGLP</sequence>
<name>A0ABR1TQY0_9PEZI</name>
<protein>
    <submittedName>
        <fullName evidence="2">Uncharacterized protein</fullName>
    </submittedName>
</protein>
<feature type="compositionally biased region" description="Basic and acidic residues" evidence="1">
    <location>
        <begin position="1"/>
        <end position="11"/>
    </location>
</feature>
<gene>
    <name evidence="2" type="ORF">PG994_010781</name>
</gene>
<accession>A0ABR1TQY0</accession>
<reference evidence="2 3" key="1">
    <citation type="submission" date="2023-01" db="EMBL/GenBank/DDBJ databases">
        <title>Analysis of 21 Apiospora genomes using comparative genomics revels a genus with tremendous synthesis potential of carbohydrate active enzymes and secondary metabolites.</title>
        <authorList>
            <person name="Sorensen T."/>
        </authorList>
    </citation>
    <scope>NUCLEOTIDE SEQUENCE [LARGE SCALE GENOMIC DNA]</scope>
    <source>
        <strain evidence="2 3">CBS 135458</strain>
    </source>
</reference>